<dbReference type="EMBL" id="REGN01007046">
    <property type="protein sequence ID" value="RNA07437.1"/>
    <property type="molecule type" value="Genomic_DNA"/>
</dbReference>
<keyword evidence="3" id="KW-1185">Reference proteome</keyword>
<keyword evidence="1" id="KW-0472">Membrane</keyword>
<dbReference type="Proteomes" id="UP000276133">
    <property type="component" value="Unassembled WGS sequence"/>
</dbReference>
<keyword evidence="1" id="KW-0812">Transmembrane</keyword>
<sequence>KYFFIGLNLNKDQVIIVYIAFISFFYFYNNSGMIQNYYKTKKNSKKECKYGSSAYCDRMINRKTLPSKIYILIDDHLNICNHPMIIYQCSIIIQNISVEFRPDLFLTFKLKPKILNK</sequence>
<comment type="caution">
    <text evidence="2">The sequence shown here is derived from an EMBL/GenBank/DDBJ whole genome shotgun (WGS) entry which is preliminary data.</text>
</comment>
<name>A0A3M7Q7K4_BRAPC</name>
<gene>
    <name evidence="2" type="ORF">BpHYR1_044640</name>
</gene>
<dbReference type="AlphaFoldDB" id="A0A3M7Q7K4"/>
<evidence type="ECO:0000256" key="1">
    <source>
        <dbReference type="SAM" id="Phobius"/>
    </source>
</evidence>
<organism evidence="2 3">
    <name type="scientific">Brachionus plicatilis</name>
    <name type="common">Marine rotifer</name>
    <name type="synonym">Brachionus muelleri</name>
    <dbReference type="NCBI Taxonomy" id="10195"/>
    <lineage>
        <taxon>Eukaryota</taxon>
        <taxon>Metazoa</taxon>
        <taxon>Spiralia</taxon>
        <taxon>Gnathifera</taxon>
        <taxon>Rotifera</taxon>
        <taxon>Eurotatoria</taxon>
        <taxon>Monogononta</taxon>
        <taxon>Pseudotrocha</taxon>
        <taxon>Ploima</taxon>
        <taxon>Brachionidae</taxon>
        <taxon>Brachionus</taxon>
    </lineage>
</organism>
<reference evidence="2 3" key="1">
    <citation type="journal article" date="2018" name="Sci. Rep.">
        <title>Genomic signatures of local adaptation to the degree of environmental predictability in rotifers.</title>
        <authorList>
            <person name="Franch-Gras L."/>
            <person name="Hahn C."/>
            <person name="Garcia-Roger E.M."/>
            <person name="Carmona M.J."/>
            <person name="Serra M."/>
            <person name="Gomez A."/>
        </authorList>
    </citation>
    <scope>NUCLEOTIDE SEQUENCE [LARGE SCALE GENOMIC DNA]</scope>
    <source>
        <strain evidence="2">HYR1</strain>
    </source>
</reference>
<accession>A0A3M7Q7K4</accession>
<proteinExistence type="predicted"/>
<evidence type="ECO:0000313" key="3">
    <source>
        <dbReference type="Proteomes" id="UP000276133"/>
    </source>
</evidence>
<feature type="transmembrane region" description="Helical" evidence="1">
    <location>
        <begin position="12"/>
        <end position="29"/>
    </location>
</feature>
<feature type="non-terminal residue" evidence="2">
    <location>
        <position position="1"/>
    </location>
</feature>
<protein>
    <submittedName>
        <fullName evidence="2">Uncharacterized protein</fullName>
    </submittedName>
</protein>
<keyword evidence="1" id="KW-1133">Transmembrane helix</keyword>
<evidence type="ECO:0000313" key="2">
    <source>
        <dbReference type="EMBL" id="RNA07437.1"/>
    </source>
</evidence>